<reference evidence="1" key="2">
    <citation type="journal article" date="2022" name="New Phytol.">
        <title>Evolutionary transition to the ectomycorrhizal habit in the genomes of a hyperdiverse lineage of mushroom-forming fungi.</title>
        <authorList>
            <person name="Looney B."/>
            <person name="Miyauchi S."/>
            <person name="Morin E."/>
            <person name="Drula E."/>
            <person name="Courty P.E."/>
            <person name="Kohler A."/>
            <person name="Kuo A."/>
            <person name="LaButti K."/>
            <person name="Pangilinan J."/>
            <person name="Lipzen A."/>
            <person name="Riley R."/>
            <person name="Andreopoulos W."/>
            <person name="He G."/>
            <person name="Johnson J."/>
            <person name="Nolan M."/>
            <person name="Tritt A."/>
            <person name="Barry K.W."/>
            <person name="Grigoriev I.V."/>
            <person name="Nagy L.G."/>
            <person name="Hibbett D."/>
            <person name="Henrissat B."/>
            <person name="Matheny P.B."/>
            <person name="Labbe J."/>
            <person name="Martin F.M."/>
        </authorList>
    </citation>
    <scope>NUCLEOTIDE SEQUENCE</scope>
    <source>
        <strain evidence="1">FP105234-sp</strain>
    </source>
</reference>
<protein>
    <submittedName>
        <fullName evidence="1">Uncharacterized protein</fullName>
    </submittedName>
</protein>
<keyword evidence="2" id="KW-1185">Reference proteome</keyword>
<name>A0ACB8RJG8_9AGAM</name>
<feature type="non-terminal residue" evidence="1">
    <location>
        <position position="124"/>
    </location>
</feature>
<evidence type="ECO:0000313" key="2">
    <source>
        <dbReference type="Proteomes" id="UP000814033"/>
    </source>
</evidence>
<reference evidence="1" key="1">
    <citation type="submission" date="2021-02" db="EMBL/GenBank/DDBJ databases">
        <authorList>
            <consortium name="DOE Joint Genome Institute"/>
            <person name="Ahrendt S."/>
            <person name="Looney B.P."/>
            <person name="Miyauchi S."/>
            <person name="Morin E."/>
            <person name="Drula E."/>
            <person name="Courty P.E."/>
            <person name="Chicoki N."/>
            <person name="Fauchery L."/>
            <person name="Kohler A."/>
            <person name="Kuo A."/>
            <person name="Labutti K."/>
            <person name="Pangilinan J."/>
            <person name="Lipzen A."/>
            <person name="Riley R."/>
            <person name="Andreopoulos W."/>
            <person name="He G."/>
            <person name="Johnson J."/>
            <person name="Barry K.W."/>
            <person name="Grigoriev I.V."/>
            <person name="Nagy L."/>
            <person name="Hibbett D."/>
            <person name="Henrissat B."/>
            <person name="Matheny P.B."/>
            <person name="Labbe J."/>
            <person name="Martin F."/>
        </authorList>
    </citation>
    <scope>NUCLEOTIDE SEQUENCE</scope>
    <source>
        <strain evidence="1">FP105234-sp</strain>
    </source>
</reference>
<proteinExistence type="predicted"/>
<sequence>MSTPTRCNQAEPGNTQSTRDDNPIPRTREELMAHGFSQSAIDEVLTRASPRELGWERVEAEFERVALLIDANHEQVHGEGDQKRSDEVLRGLLSLKAQIKGLDADILELAKKLGKPLPPYYTPL</sequence>
<dbReference type="EMBL" id="MU275986">
    <property type="protein sequence ID" value="KAI0044336.1"/>
    <property type="molecule type" value="Genomic_DNA"/>
</dbReference>
<accession>A0ACB8RJG8</accession>
<evidence type="ECO:0000313" key="1">
    <source>
        <dbReference type="EMBL" id="KAI0044336.1"/>
    </source>
</evidence>
<gene>
    <name evidence="1" type="ORF">FA95DRAFT_1562333</name>
</gene>
<dbReference type="Proteomes" id="UP000814033">
    <property type="component" value="Unassembled WGS sequence"/>
</dbReference>
<organism evidence="1 2">
    <name type="scientific">Auriscalpium vulgare</name>
    <dbReference type="NCBI Taxonomy" id="40419"/>
    <lineage>
        <taxon>Eukaryota</taxon>
        <taxon>Fungi</taxon>
        <taxon>Dikarya</taxon>
        <taxon>Basidiomycota</taxon>
        <taxon>Agaricomycotina</taxon>
        <taxon>Agaricomycetes</taxon>
        <taxon>Russulales</taxon>
        <taxon>Auriscalpiaceae</taxon>
        <taxon>Auriscalpium</taxon>
    </lineage>
</organism>
<comment type="caution">
    <text evidence="1">The sequence shown here is derived from an EMBL/GenBank/DDBJ whole genome shotgun (WGS) entry which is preliminary data.</text>
</comment>